<evidence type="ECO:0000313" key="2">
    <source>
        <dbReference type="EMBL" id="VEU80134.1"/>
    </source>
</evidence>
<dbReference type="AlphaFoldDB" id="A0A449BCG0"/>
<keyword evidence="2" id="KW-0808">Transferase</keyword>
<dbReference type="InterPro" id="IPR000182">
    <property type="entry name" value="GNAT_dom"/>
</dbReference>
<proteinExistence type="predicted"/>
<feature type="domain" description="N-acetyltransferase" evidence="1">
    <location>
        <begin position="172"/>
        <end position="300"/>
    </location>
</feature>
<dbReference type="InterPro" id="IPR016181">
    <property type="entry name" value="Acyl_CoA_acyltransferase"/>
</dbReference>
<dbReference type="STRING" id="1278311.GCA_000428705_00883"/>
<dbReference type="OrthoDB" id="1884663at2"/>
<dbReference type="SUPFAM" id="SSF55729">
    <property type="entry name" value="Acyl-CoA N-acyltransferases (Nat)"/>
    <property type="match status" value="1"/>
</dbReference>
<name>A0A449BCG0_HAPAX</name>
<protein>
    <submittedName>
        <fullName evidence="2">Predicted acetyltransferase</fullName>
    </submittedName>
</protein>
<dbReference type="Proteomes" id="UP000289841">
    <property type="component" value="Chromosome"/>
</dbReference>
<dbReference type="GO" id="GO:0016747">
    <property type="term" value="F:acyltransferase activity, transferring groups other than amino-acyl groups"/>
    <property type="evidence" value="ECO:0007669"/>
    <property type="project" value="InterPro"/>
</dbReference>
<accession>A0A449BCG0</accession>
<gene>
    <name evidence="2" type="ORF">NCTC10138_00490</name>
</gene>
<dbReference type="KEGG" id="aaxa:NCTC10138_00490"/>
<dbReference type="EMBL" id="LR215048">
    <property type="protein sequence ID" value="VEU80134.1"/>
    <property type="molecule type" value="Genomic_DNA"/>
</dbReference>
<dbReference type="Pfam" id="PF13673">
    <property type="entry name" value="Acetyltransf_10"/>
    <property type="match status" value="1"/>
</dbReference>
<keyword evidence="3" id="KW-1185">Reference proteome</keyword>
<dbReference type="RefSeq" id="WP_026391177.1">
    <property type="nucleotide sequence ID" value="NZ_LR215048.1"/>
</dbReference>
<dbReference type="PROSITE" id="PS51186">
    <property type="entry name" value="GNAT"/>
    <property type="match status" value="1"/>
</dbReference>
<sequence>MFNVYNNNYSITKLYDFYVCFTLKYTDMIVIDIELFKEILKNSFTYFKSIDNDIFSLAILSKKDNLSFIQIYFDNSYDLDFLKFIETHQKEINQKEIWIHCFSPYQLPFKIKDTYMHTNYQGVIENSKLHKFYIENKYKFNSVQETLFMMLSKKNKPTLSIELVSIHKEKNVCISYYNKNIHSGFNYFLKELKNSNWEKVLSETNKPILVATINNNVVGFAGPLSVANDKRGEFSGIGVINDAQGFGLGKLLFYNLHQELYKMGATYMSLYTGRTNKALKIYQDAGFEIVQSFVTLKKTL</sequence>
<dbReference type="CDD" id="cd04301">
    <property type="entry name" value="NAT_SF"/>
    <property type="match status" value="1"/>
</dbReference>
<organism evidence="2 3">
    <name type="scientific">Haploplasma axanthum</name>
    <name type="common">Acholeplasma axanthum</name>
    <dbReference type="NCBI Taxonomy" id="29552"/>
    <lineage>
        <taxon>Bacteria</taxon>
        <taxon>Bacillati</taxon>
        <taxon>Mycoplasmatota</taxon>
        <taxon>Mollicutes</taxon>
        <taxon>Acholeplasmatales</taxon>
        <taxon>Acholeplasmataceae</taxon>
        <taxon>Haploplasma</taxon>
    </lineage>
</organism>
<reference evidence="2 3" key="1">
    <citation type="submission" date="2019-01" db="EMBL/GenBank/DDBJ databases">
        <authorList>
            <consortium name="Pathogen Informatics"/>
        </authorList>
    </citation>
    <scope>NUCLEOTIDE SEQUENCE [LARGE SCALE GENOMIC DNA]</scope>
    <source>
        <strain evidence="2 3">NCTC10138</strain>
    </source>
</reference>
<evidence type="ECO:0000259" key="1">
    <source>
        <dbReference type="PROSITE" id="PS51186"/>
    </source>
</evidence>
<dbReference type="Gene3D" id="3.40.630.30">
    <property type="match status" value="1"/>
</dbReference>
<evidence type="ECO:0000313" key="3">
    <source>
        <dbReference type="Proteomes" id="UP000289841"/>
    </source>
</evidence>